<feature type="domain" description="HTH merR-type" evidence="1">
    <location>
        <begin position="8"/>
        <end position="40"/>
    </location>
</feature>
<protein>
    <recommendedName>
        <fullName evidence="1">HTH merR-type domain-containing protein</fullName>
    </recommendedName>
</protein>
<accession>A0A1X1X170</accession>
<dbReference type="SUPFAM" id="SSF46955">
    <property type="entry name" value="Putative DNA-binding domain"/>
    <property type="match status" value="1"/>
</dbReference>
<organism evidence="2 3">
    <name type="scientific">Mycobacterium gordonae</name>
    <dbReference type="NCBI Taxonomy" id="1778"/>
    <lineage>
        <taxon>Bacteria</taxon>
        <taxon>Bacillati</taxon>
        <taxon>Actinomycetota</taxon>
        <taxon>Actinomycetes</taxon>
        <taxon>Mycobacteriales</taxon>
        <taxon>Mycobacteriaceae</taxon>
        <taxon>Mycobacterium</taxon>
    </lineage>
</organism>
<dbReference type="InterPro" id="IPR009061">
    <property type="entry name" value="DNA-bd_dom_put_sf"/>
</dbReference>
<dbReference type="Proteomes" id="UP000193928">
    <property type="component" value="Unassembled WGS sequence"/>
</dbReference>
<proteinExistence type="predicted"/>
<comment type="caution">
    <text evidence="2">The sequence shown here is derived from an EMBL/GenBank/DDBJ whole genome shotgun (WGS) entry which is preliminary data.</text>
</comment>
<dbReference type="RefSeq" id="WP_083271401.1">
    <property type="nucleotide sequence ID" value="NZ_JACKSU010000076.1"/>
</dbReference>
<dbReference type="Pfam" id="PF00376">
    <property type="entry name" value="MerR"/>
    <property type="match status" value="1"/>
</dbReference>
<evidence type="ECO:0000313" key="2">
    <source>
        <dbReference type="EMBL" id="ORV92635.1"/>
    </source>
</evidence>
<dbReference type="GO" id="GO:0006355">
    <property type="term" value="P:regulation of DNA-templated transcription"/>
    <property type="evidence" value="ECO:0007669"/>
    <property type="project" value="InterPro"/>
</dbReference>
<dbReference type="AlphaFoldDB" id="A0A1X1X170"/>
<gene>
    <name evidence="2" type="ORF">AWC08_19220</name>
</gene>
<evidence type="ECO:0000259" key="1">
    <source>
        <dbReference type="Pfam" id="PF00376"/>
    </source>
</evidence>
<dbReference type="EMBL" id="LQOY01000048">
    <property type="protein sequence ID" value="ORV92635.1"/>
    <property type="molecule type" value="Genomic_DNA"/>
</dbReference>
<keyword evidence="3" id="KW-1185">Reference proteome</keyword>
<dbReference type="GO" id="GO:0003677">
    <property type="term" value="F:DNA binding"/>
    <property type="evidence" value="ECO:0007669"/>
    <property type="project" value="InterPro"/>
</dbReference>
<sequence>MSENLKLSEAAKLCGISARTLKLLIADGLLPQAIRTPQGHPLLPDDAIPTWQDCRQLIEQQRDRLLQRAAYLLNRVNVELEAISNDRRSARTPDAATRAGPAHIDQLLPLGPDHHFGSHAAT</sequence>
<reference evidence="2 3" key="1">
    <citation type="submission" date="2016-01" db="EMBL/GenBank/DDBJ databases">
        <title>The new phylogeny of the genus Mycobacterium.</title>
        <authorList>
            <person name="Tarcisio F."/>
            <person name="Conor M."/>
            <person name="Antonella G."/>
            <person name="Elisabetta G."/>
            <person name="Giulia F.S."/>
            <person name="Sara T."/>
            <person name="Anna F."/>
            <person name="Clotilde B."/>
            <person name="Roberto B."/>
            <person name="Veronica D.S."/>
            <person name="Fabio R."/>
            <person name="Monica P."/>
            <person name="Olivier J."/>
            <person name="Enrico T."/>
            <person name="Nicola S."/>
        </authorList>
    </citation>
    <scope>NUCLEOTIDE SEQUENCE [LARGE SCALE GENOMIC DNA]</scope>
    <source>
        <strain evidence="2 3">DSM 44160</strain>
    </source>
</reference>
<evidence type="ECO:0000313" key="3">
    <source>
        <dbReference type="Proteomes" id="UP000193928"/>
    </source>
</evidence>
<dbReference type="InterPro" id="IPR000551">
    <property type="entry name" value="MerR-type_HTH_dom"/>
</dbReference>
<name>A0A1X1X170_MYCGO</name>
<dbReference type="Gene3D" id="1.10.1660.10">
    <property type="match status" value="1"/>
</dbReference>